<organism evidence="1 2">
    <name type="scientific">Goodfellowiella coeruleoviolacea</name>
    <dbReference type="NCBI Taxonomy" id="334858"/>
    <lineage>
        <taxon>Bacteria</taxon>
        <taxon>Bacillati</taxon>
        <taxon>Actinomycetota</taxon>
        <taxon>Actinomycetes</taxon>
        <taxon>Pseudonocardiales</taxon>
        <taxon>Pseudonocardiaceae</taxon>
        <taxon>Goodfellowiella</taxon>
    </lineage>
</organism>
<dbReference type="AlphaFoldDB" id="A0AAE3KEF2"/>
<dbReference type="PANTHER" id="PTHR42941:SF1">
    <property type="entry name" value="SLL1037 PROTEIN"/>
    <property type="match status" value="1"/>
</dbReference>
<dbReference type="SUPFAM" id="SSF53850">
    <property type="entry name" value="Periplasmic binding protein-like II"/>
    <property type="match status" value="1"/>
</dbReference>
<evidence type="ECO:0000313" key="1">
    <source>
        <dbReference type="EMBL" id="MCP2163790.1"/>
    </source>
</evidence>
<dbReference type="RefSeq" id="WP_253766735.1">
    <property type="nucleotide sequence ID" value="NZ_JAMTCK010000001.1"/>
</dbReference>
<dbReference type="Proteomes" id="UP001206128">
    <property type="component" value="Unassembled WGS sequence"/>
</dbReference>
<accession>A0AAE3KEF2</accession>
<dbReference type="PANTHER" id="PTHR42941">
    <property type="entry name" value="SLL1037 PROTEIN"/>
    <property type="match status" value="1"/>
</dbReference>
<dbReference type="Pfam" id="PF16868">
    <property type="entry name" value="NMT1_3"/>
    <property type="match status" value="1"/>
</dbReference>
<comment type="caution">
    <text evidence="1">The sequence shown here is derived from an EMBL/GenBank/DDBJ whole genome shotgun (WGS) entry which is preliminary data.</text>
</comment>
<evidence type="ECO:0008006" key="3">
    <source>
        <dbReference type="Google" id="ProtNLM"/>
    </source>
</evidence>
<name>A0AAE3KEF2_9PSEU</name>
<dbReference type="EMBL" id="JAMTCK010000001">
    <property type="protein sequence ID" value="MCP2163790.1"/>
    <property type="molecule type" value="Genomic_DNA"/>
</dbReference>
<dbReference type="Gene3D" id="3.40.190.10">
    <property type="entry name" value="Periplasmic binding protein-like II"/>
    <property type="match status" value="2"/>
</dbReference>
<keyword evidence="2" id="KW-1185">Reference proteome</keyword>
<evidence type="ECO:0000313" key="2">
    <source>
        <dbReference type="Proteomes" id="UP001206128"/>
    </source>
</evidence>
<dbReference type="NCBIfam" id="TIGR02122">
    <property type="entry name" value="TRAP_TAXI"/>
    <property type="match status" value="1"/>
</dbReference>
<sequence>MSGLSRRRALGLGLALAFGAAGLTGCAGQRYRGPARQLRVASGEPGGFYLDFATLLATEVSGAEPGLRTSAVTTGGSLDNIDRLRVGQADLALVLADTAQAAIAGGAPFTEPVPLRALGRVYENYMQLVVRADSPVHSVRDLAGRPVSLGATGSGAALFGGRLFAAAGLVDADALRAEHLSLVDAVTALESGRIDALLWSGGVPTPKLAELAERTSIRLLPLSDALPALGVGHGPVYEQVAVPAGVYRLPQQVTTIGVASLLVAAPSLPDDVAAAVVRVLVRQAANLVPQQALGTQFLEVRTLIGTAGVPLHPGAAQEYRVLHG</sequence>
<dbReference type="PROSITE" id="PS51318">
    <property type="entry name" value="TAT"/>
    <property type="match status" value="1"/>
</dbReference>
<reference evidence="1" key="1">
    <citation type="submission" date="2022-06" db="EMBL/GenBank/DDBJ databases">
        <title>Genomic Encyclopedia of Archaeal and Bacterial Type Strains, Phase II (KMG-II): from individual species to whole genera.</title>
        <authorList>
            <person name="Goeker M."/>
        </authorList>
    </citation>
    <scope>NUCLEOTIDE SEQUENCE</scope>
    <source>
        <strain evidence="1">DSM 43935</strain>
    </source>
</reference>
<gene>
    <name evidence="1" type="ORF">LX83_000630</name>
</gene>
<dbReference type="InterPro" id="IPR011852">
    <property type="entry name" value="TRAP_TAXI"/>
</dbReference>
<proteinExistence type="predicted"/>
<protein>
    <recommendedName>
        <fullName evidence="3">C4-dicarboxylate ABC transporter substrate-binding protein</fullName>
    </recommendedName>
</protein>
<dbReference type="InterPro" id="IPR006311">
    <property type="entry name" value="TAT_signal"/>
</dbReference>
<dbReference type="PROSITE" id="PS51257">
    <property type="entry name" value="PROKAR_LIPOPROTEIN"/>
    <property type="match status" value="1"/>
</dbReference>